<keyword evidence="3" id="KW-0521">NADP</keyword>
<dbReference type="EC" id="1.5.1.2" evidence="3"/>
<feature type="domain" description="Pyrroline-5-carboxylate reductase dimerisation" evidence="4">
    <location>
        <begin position="153"/>
        <end position="248"/>
    </location>
</feature>
<keyword evidence="2 3" id="KW-0560">Oxidoreductase</keyword>
<evidence type="ECO:0000313" key="5">
    <source>
        <dbReference type="EMBL" id="MDA3969539.1"/>
    </source>
</evidence>
<evidence type="ECO:0000256" key="1">
    <source>
        <dbReference type="ARBA" id="ARBA00005525"/>
    </source>
</evidence>
<comment type="caution">
    <text evidence="5">The sequence shown here is derived from an EMBL/GenBank/DDBJ whole genome shotgun (WGS) entry which is preliminary data.</text>
</comment>
<dbReference type="EMBL" id="JAQHXR010000005">
    <property type="protein sequence ID" value="MDA3969539.1"/>
    <property type="molecule type" value="Genomic_DNA"/>
</dbReference>
<comment type="function">
    <text evidence="3">Catalyzes the reduction of 1-pyrroline-5-carboxylate (PCA) to L-proline.</text>
</comment>
<evidence type="ECO:0000256" key="2">
    <source>
        <dbReference type="ARBA" id="ARBA00023002"/>
    </source>
</evidence>
<name>A0ABT4VFR5_9HELI</name>
<evidence type="ECO:0000313" key="6">
    <source>
        <dbReference type="Proteomes" id="UP001210261"/>
    </source>
</evidence>
<dbReference type="InterPro" id="IPR000304">
    <property type="entry name" value="Pyrroline-COOH_reductase"/>
</dbReference>
<comment type="subcellular location">
    <subcellularLocation>
        <location evidence="3">Cytoplasm</location>
    </subcellularLocation>
</comment>
<dbReference type="PANTHER" id="PTHR11645">
    <property type="entry name" value="PYRROLINE-5-CARBOXYLATE REDUCTASE"/>
    <property type="match status" value="1"/>
</dbReference>
<protein>
    <recommendedName>
        <fullName evidence="3">Pyrroline-5-carboxylate reductase</fullName>
        <shortName evidence="3">P5C reductase</shortName>
        <shortName evidence="3">P5CR</shortName>
        <ecNumber evidence="3">1.5.1.2</ecNumber>
    </recommendedName>
    <alternativeName>
        <fullName evidence="3">PCA reductase</fullName>
    </alternativeName>
</protein>
<evidence type="ECO:0000256" key="3">
    <source>
        <dbReference type="HAMAP-Rule" id="MF_01925"/>
    </source>
</evidence>
<dbReference type="InterPro" id="IPR036291">
    <property type="entry name" value="NAD(P)-bd_dom_sf"/>
</dbReference>
<comment type="catalytic activity">
    <reaction evidence="3">
        <text>L-proline + NAD(+) = (S)-1-pyrroline-5-carboxylate + NADH + 2 H(+)</text>
        <dbReference type="Rhea" id="RHEA:14105"/>
        <dbReference type="ChEBI" id="CHEBI:15378"/>
        <dbReference type="ChEBI" id="CHEBI:17388"/>
        <dbReference type="ChEBI" id="CHEBI:57540"/>
        <dbReference type="ChEBI" id="CHEBI:57945"/>
        <dbReference type="ChEBI" id="CHEBI:60039"/>
        <dbReference type="EC" id="1.5.1.2"/>
    </reaction>
</comment>
<dbReference type="Gene3D" id="1.10.3730.10">
    <property type="entry name" value="ProC C-terminal domain-like"/>
    <property type="match status" value="1"/>
</dbReference>
<proteinExistence type="inferred from homology"/>
<keyword evidence="3" id="KW-0963">Cytoplasm</keyword>
<evidence type="ECO:0000259" key="4">
    <source>
        <dbReference type="Pfam" id="PF14748"/>
    </source>
</evidence>
<keyword evidence="3" id="KW-0641">Proline biosynthesis</keyword>
<reference evidence="5 6" key="1">
    <citation type="submission" date="2023-01" db="EMBL/GenBank/DDBJ databases">
        <title>Description of Helicobacter ibis sp. nov. isolated from faecal droppings of black-faced ibis (Theristicus melanopis).</title>
        <authorList>
            <person name="Lopez-Cantillo M."/>
            <person name="Vidal-Veuthey B."/>
            <person name="Mella A."/>
            <person name="De La Haba R."/>
            <person name="Collado L."/>
        </authorList>
    </citation>
    <scope>NUCLEOTIDE SEQUENCE [LARGE SCALE GENOMIC DNA]</scope>
    <source>
        <strain evidence="5 6">A82</strain>
    </source>
</reference>
<gene>
    <name evidence="3" type="primary">proC</name>
    <name evidence="5" type="ORF">PF021_07650</name>
</gene>
<dbReference type="InterPro" id="IPR008927">
    <property type="entry name" value="6-PGluconate_DH-like_C_sf"/>
</dbReference>
<dbReference type="InterPro" id="IPR029036">
    <property type="entry name" value="P5CR_dimer"/>
</dbReference>
<accession>A0ABT4VFR5</accession>
<dbReference type="PIRSF" id="PIRSF000193">
    <property type="entry name" value="Pyrrol-5-carb_rd"/>
    <property type="match status" value="1"/>
</dbReference>
<organism evidence="5 6">
    <name type="scientific">Helicobacter ibis</name>
    <dbReference type="NCBI Taxonomy" id="2962633"/>
    <lineage>
        <taxon>Bacteria</taxon>
        <taxon>Pseudomonadati</taxon>
        <taxon>Campylobacterota</taxon>
        <taxon>Epsilonproteobacteria</taxon>
        <taxon>Campylobacterales</taxon>
        <taxon>Helicobacteraceae</taxon>
        <taxon>Helicobacter</taxon>
    </lineage>
</organism>
<comment type="similarity">
    <text evidence="1 3">Belongs to the pyrroline-5-carboxylate reductase family.</text>
</comment>
<comment type="pathway">
    <text evidence="3">Amino-acid biosynthesis; L-proline biosynthesis; L-proline from L-glutamate 5-semialdehyde: step 1/1.</text>
</comment>
<dbReference type="Gene3D" id="3.40.50.720">
    <property type="entry name" value="NAD(P)-binding Rossmann-like Domain"/>
    <property type="match status" value="1"/>
</dbReference>
<comment type="catalytic activity">
    <reaction evidence="3">
        <text>L-proline + NADP(+) = (S)-1-pyrroline-5-carboxylate + NADPH + 2 H(+)</text>
        <dbReference type="Rhea" id="RHEA:14109"/>
        <dbReference type="ChEBI" id="CHEBI:15378"/>
        <dbReference type="ChEBI" id="CHEBI:17388"/>
        <dbReference type="ChEBI" id="CHEBI:57783"/>
        <dbReference type="ChEBI" id="CHEBI:58349"/>
        <dbReference type="ChEBI" id="CHEBI:60039"/>
        <dbReference type="EC" id="1.5.1.2"/>
    </reaction>
</comment>
<dbReference type="Pfam" id="PF14748">
    <property type="entry name" value="P5CR_dimer"/>
    <property type="match status" value="1"/>
</dbReference>
<dbReference type="SUPFAM" id="SSF51735">
    <property type="entry name" value="NAD(P)-binding Rossmann-fold domains"/>
    <property type="match status" value="1"/>
</dbReference>
<sequence length="252" mass="27598">METLILVGYGKMARALAFGLRDRFKLKVCGRDKIKIRAFCDELSQGNSFNVEPYFLDDNIIDIQDSHVLLCIKPYAINEFLYKGKASAVYSILNAVNLDSLKTEISSETYIRAMPNVAAQFNRSITSICGDMEAKDKAFDIFGVIGRCVWLDEKKMSIATAVGGCSPAFLAVIAESFIDSAVAYGLSRDEAREVVQGLFYGFSSLLDEIHPSLIKESVMSPGGSTSQGILSLERDGIRGVISNAILNSKNFS</sequence>
<dbReference type="HAMAP" id="MF_01925">
    <property type="entry name" value="P5C_reductase"/>
    <property type="match status" value="1"/>
</dbReference>
<dbReference type="RefSeq" id="WP_271021900.1">
    <property type="nucleotide sequence ID" value="NZ_JAQHXR010000005.1"/>
</dbReference>
<dbReference type="PANTHER" id="PTHR11645:SF0">
    <property type="entry name" value="PYRROLINE-5-CARBOXYLATE REDUCTASE 3"/>
    <property type="match status" value="1"/>
</dbReference>
<keyword evidence="3" id="KW-0028">Amino-acid biosynthesis</keyword>
<dbReference type="SUPFAM" id="SSF48179">
    <property type="entry name" value="6-phosphogluconate dehydrogenase C-terminal domain-like"/>
    <property type="match status" value="1"/>
</dbReference>
<keyword evidence="6" id="KW-1185">Reference proteome</keyword>
<dbReference type="Proteomes" id="UP001210261">
    <property type="component" value="Unassembled WGS sequence"/>
</dbReference>